<dbReference type="Pfam" id="PF00550">
    <property type="entry name" value="PP-binding"/>
    <property type="match status" value="1"/>
</dbReference>
<dbReference type="CDD" id="cd05930">
    <property type="entry name" value="A_NRPS"/>
    <property type="match status" value="1"/>
</dbReference>
<keyword evidence="6" id="KW-1185">Reference proteome</keyword>
<dbReference type="InterPro" id="IPR009081">
    <property type="entry name" value="PP-bd_ACP"/>
</dbReference>
<proteinExistence type="predicted"/>
<dbReference type="InterPro" id="IPR020845">
    <property type="entry name" value="AMP-binding_CS"/>
</dbReference>
<dbReference type="CDD" id="cd19543">
    <property type="entry name" value="DCL_NRPS"/>
    <property type="match status" value="1"/>
</dbReference>
<dbReference type="RefSeq" id="WP_264242123.1">
    <property type="nucleotide sequence ID" value="NZ_CP107567.1"/>
</dbReference>
<comment type="cofactor">
    <cofactor evidence="1">
        <name>pantetheine 4'-phosphate</name>
        <dbReference type="ChEBI" id="CHEBI:47942"/>
    </cofactor>
</comment>
<dbReference type="SUPFAM" id="SSF47336">
    <property type="entry name" value="ACP-like"/>
    <property type="match status" value="1"/>
</dbReference>
<dbReference type="Pfam" id="PF00668">
    <property type="entry name" value="Condensation"/>
    <property type="match status" value="2"/>
</dbReference>
<dbReference type="InterPro" id="IPR020806">
    <property type="entry name" value="PKS_PP-bd"/>
</dbReference>
<dbReference type="SMART" id="SM00823">
    <property type="entry name" value="PKS_PP"/>
    <property type="match status" value="1"/>
</dbReference>
<sequence>MRTSRLEDVYPLTPLQSGLYFHARLAGAAADLYTAQLTLDLTGPLDPERLARSCATVVRRHAPLRAGFRTRATGDPLQFVVRDAVPPWSTSDLRGVDPEHRAARRERLIAEDRRRPFDLDRPPLVRFRLIRTGDQQWTLVMTNHHLVLDGWSFPVLVREVFRVYTEGGEAAGLPEPAPFRSYLEWLADQDHAEAVAAWRESFEGFDQPAMVASVTAAVPPRHQQLPRTVVSVLPEAGTWALDGLVRGQVTLNTVVQGAWGLLLGWMTGSQDVVLGTVVSGRPPELTGVESMVGLLTNTVPVRVRLDADETVPAYLGRLRDEQARLLPHHHLGLQDLHELTGLPALFDTVTAFENYPVDAATGDELAPGITLTGADIADATHYALTLTVVPGTELEIRLGYQPHLMTAEEARSWLDRLVELLGMMAAGDGSTLRDLVPLLPGEKAELLGRWHGPVRDIPEGTLADGFEAQAGRTPDADAVVFGGSAVSYRELNGRANRLARLLLGRGAGPGRRVALMLPRSTDMVVALLAALKSGAAYIPVDPHLPADRVRFILDDAKPDVVLTTEELLSVVGADVPTVTARQGDDGFRALTEGLSAGNLTEGERPAEPKATDPAWIVYTSGSTGRPKGVVAGHRSVLNRIAWYAAEFPYQPDETVIAKTTLSFVDGSVELLGALLNGARIALADSGTARSAIALAAMIEGTGPCRITVVPSLLGALLEEAGRRDLTSCGLWVSSGEALTLELVRQFRSLLPGARLVNFYGSSEAGADSLYAEADGPEVLLGRPVWNTRTYVLDAWQRPVPVGVVGELHLAGACLADEYLNQSGLTAERFPACPFGNPSDGRMYRTGDLVSRRPDGSLVFHGRVDGQVKIRGFRIEPGEIEAVLAAHPDVQAAVVVDRPDTEGRSRLIAYVVPAHPGRPLDGARLRAHLAGQLPEYMVPALVLPLSEVPLTGSGKIDRKALPAPDFQSASSGRAARTEREELLCGLFAEVLGLDRVTIDDSFFHLGGHSLLATRLIGRIRRELGVEVALRTLYETPTVAHLAETLEERPAAARPALGPMERPEELPLAPVQRRLWFQNRLEGANGNYNMPMALRLTGPLHRAALHRAVNDVVARHESLRTAFPDWDGVPQQVVLEPHEAPVELPLVVTTEEDLPGLLAAGARHPFDLTEETPVQARLFEIGEQEHVLLLVLHHIACDGWSLTPLARDIARAYAASAAGTRPAWSDLAVQYADYTLWAHRLLGGADLPESELNRQTAFWTGELAGLPDRLEIPAAAERPRAPSYRAGHLDARIPVSVLEPLHALAARCGVSLFMVCQAALAALLTEQGAGTDVAIGTPVAGRTDDALDDLVGFFVNTLVLRTRTDGNPTFRELLSRVRTTDLAAYAHQDVPFDHIVQAVNPDREAGRHPLFQVMLAFQNNALPDLSLPGLDVRTEPLPDQPARFDLRFELAERRTADGTPDGIGIRLTYAVDLFTAEAAQELLHGYTVLLERAAGDPESVVGATAGG</sequence>
<dbReference type="InterPro" id="IPR045851">
    <property type="entry name" value="AMP-bd_C_sf"/>
</dbReference>
<dbReference type="PANTHER" id="PTHR45527">
    <property type="entry name" value="NONRIBOSOMAL PEPTIDE SYNTHETASE"/>
    <property type="match status" value="1"/>
</dbReference>
<dbReference type="InterPro" id="IPR000873">
    <property type="entry name" value="AMP-dep_synth/lig_dom"/>
</dbReference>
<organism evidence="5 6">
    <name type="scientific">Streptomyces peucetius</name>
    <dbReference type="NCBI Taxonomy" id="1950"/>
    <lineage>
        <taxon>Bacteria</taxon>
        <taxon>Bacillati</taxon>
        <taxon>Actinomycetota</taxon>
        <taxon>Actinomycetes</taxon>
        <taxon>Kitasatosporales</taxon>
        <taxon>Streptomycetaceae</taxon>
        <taxon>Streptomyces</taxon>
    </lineage>
</organism>
<dbReference type="InterPro" id="IPR023213">
    <property type="entry name" value="CAT-like_dom_sf"/>
</dbReference>
<name>A0ABY6I4W4_STRPE</name>
<dbReference type="NCBIfam" id="TIGR01733">
    <property type="entry name" value="AA-adenyl-dom"/>
    <property type="match status" value="1"/>
</dbReference>
<dbReference type="PROSITE" id="PS00455">
    <property type="entry name" value="AMP_BINDING"/>
    <property type="match status" value="1"/>
</dbReference>
<dbReference type="Gene3D" id="3.40.50.12780">
    <property type="entry name" value="N-terminal domain of ligase-like"/>
    <property type="match status" value="1"/>
</dbReference>
<dbReference type="PROSITE" id="PS00012">
    <property type="entry name" value="PHOSPHOPANTETHEINE"/>
    <property type="match status" value="1"/>
</dbReference>
<dbReference type="Gene3D" id="1.10.1200.10">
    <property type="entry name" value="ACP-like"/>
    <property type="match status" value="1"/>
</dbReference>
<gene>
    <name evidence="5" type="ORF">OGH68_05150</name>
</gene>
<dbReference type="Gene3D" id="3.30.300.30">
    <property type="match status" value="1"/>
</dbReference>
<dbReference type="PROSITE" id="PS50075">
    <property type="entry name" value="CARRIER"/>
    <property type="match status" value="1"/>
</dbReference>
<evidence type="ECO:0000313" key="5">
    <source>
        <dbReference type="EMBL" id="UYQ60917.1"/>
    </source>
</evidence>
<reference evidence="5" key="1">
    <citation type="submission" date="2022-10" db="EMBL/GenBank/DDBJ databases">
        <title>Cytochrome P450 Catalyzes Benzene Ring Formation in the Biosynthesis of Trialkyl-Substituted Aromatic Polyketides.</title>
        <authorList>
            <person name="Zhao E."/>
            <person name="Ge H."/>
        </authorList>
    </citation>
    <scope>NUCLEOTIDE SEQUENCE</scope>
    <source>
        <strain evidence="5">NA0869</strain>
    </source>
</reference>
<dbReference type="SUPFAM" id="SSF52777">
    <property type="entry name" value="CoA-dependent acyltransferases"/>
    <property type="match status" value="4"/>
</dbReference>
<dbReference type="Gene3D" id="3.30.559.10">
    <property type="entry name" value="Chloramphenicol acetyltransferase-like domain"/>
    <property type="match status" value="2"/>
</dbReference>
<protein>
    <submittedName>
        <fullName evidence="5">Amino acid adenylation domain-containing protein</fullName>
    </submittedName>
</protein>
<dbReference type="Pfam" id="PF00501">
    <property type="entry name" value="AMP-binding"/>
    <property type="match status" value="1"/>
</dbReference>
<dbReference type="InterPro" id="IPR001242">
    <property type="entry name" value="Condensation_dom"/>
</dbReference>
<dbReference type="EMBL" id="CP107567">
    <property type="protein sequence ID" value="UYQ60917.1"/>
    <property type="molecule type" value="Genomic_DNA"/>
</dbReference>
<evidence type="ECO:0000256" key="2">
    <source>
        <dbReference type="ARBA" id="ARBA00022450"/>
    </source>
</evidence>
<dbReference type="PANTHER" id="PTHR45527:SF1">
    <property type="entry name" value="FATTY ACID SYNTHASE"/>
    <property type="match status" value="1"/>
</dbReference>
<dbReference type="Gene3D" id="3.30.559.30">
    <property type="entry name" value="Nonribosomal peptide synthetase, condensation domain"/>
    <property type="match status" value="2"/>
</dbReference>
<dbReference type="CDD" id="cd19540">
    <property type="entry name" value="LCL_NRPS-like"/>
    <property type="match status" value="1"/>
</dbReference>
<dbReference type="InterPro" id="IPR036736">
    <property type="entry name" value="ACP-like_sf"/>
</dbReference>
<keyword evidence="3" id="KW-0597">Phosphoprotein</keyword>
<dbReference type="Pfam" id="PF13193">
    <property type="entry name" value="AMP-binding_C"/>
    <property type="match status" value="1"/>
</dbReference>
<dbReference type="InterPro" id="IPR006162">
    <property type="entry name" value="Ppantetheine_attach_site"/>
</dbReference>
<accession>A0ABY6I4W4</accession>
<dbReference type="InterPro" id="IPR025110">
    <property type="entry name" value="AMP-bd_C"/>
</dbReference>
<evidence type="ECO:0000256" key="3">
    <source>
        <dbReference type="ARBA" id="ARBA00022553"/>
    </source>
</evidence>
<dbReference type="InterPro" id="IPR010071">
    <property type="entry name" value="AA_adenyl_dom"/>
</dbReference>
<dbReference type="Proteomes" id="UP001163878">
    <property type="component" value="Chromosome"/>
</dbReference>
<dbReference type="InterPro" id="IPR042099">
    <property type="entry name" value="ANL_N_sf"/>
</dbReference>
<evidence type="ECO:0000256" key="1">
    <source>
        <dbReference type="ARBA" id="ARBA00001957"/>
    </source>
</evidence>
<evidence type="ECO:0000259" key="4">
    <source>
        <dbReference type="PROSITE" id="PS50075"/>
    </source>
</evidence>
<keyword evidence="2" id="KW-0596">Phosphopantetheine</keyword>
<feature type="domain" description="Carrier" evidence="4">
    <location>
        <begin position="973"/>
        <end position="1048"/>
    </location>
</feature>
<dbReference type="SUPFAM" id="SSF56801">
    <property type="entry name" value="Acetyl-CoA synthetase-like"/>
    <property type="match status" value="1"/>
</dbReference>
<evidence type="ECO:0000313" key="6">
    <source>
        <dbReference type="Proteomes" id="UP001163878"/>
    </source>
</evidence>